<gene>
    <name evidence="1" type="ORF">Nepgr_018795</name>
</gene>
<sequence>MVSLLPDDKAEESHEDPVLKELEDLQVASCSRIPLVSRLMCNIASPVRRDAICLRDAVSSEDVSIDLRGSSSSGEYVSSFHDLQEDDQDMDVPYVDGVESKMAMIEAWTKEFLYPVEGKRILIATSSHLLKLLMLHYYDVGAIGDAGGGS</sequence>
<accession>A0AAD3SUI4</accession>
<reference evidence="1" key="1">
    <citation type="submission" date="2023-05" db="EMBL/GenBank/DDBJ databases">
        <title>Nepenthes gracilis genome sequencing.</title>
        <authorList>
            <person name="Fukushima K."/>
        </authorList>
    </citation>
    <scope>NUCLEOTIDE SEQUENCE</scope>
    <source>
        <strain evidence="1">SING2019-196</strain>
    </source>
</reference>
<keyword evidence="2" id="KW-1185">Reference proteome</keyword>
<protein>
    <submittedName>
        <fullName evidence="1">Uncharacterized protein</fullName>
    </submittedName>
</protein>
<dbReference type="AlphaFoldDB" id="A0AAD3SUI4"/>
<organism evidence="1 2">
    <name type="scientific">Nepenthes gracilis</name>
    <name type="common">Slender pitcher plant</name>
    <dbReference type="NCBI Taxonomy" id="150966"/>
    <lineage>
        <taxon>Eukaryota</taxon>
        <taxon>Viridiplantae</taxon>
        <taxon>Streptophyta</taxon>
        <taxon>Embryophyta</taxon>
        <taxon>Tracheophyta</taxon>
        <taxon>Spermatophyta</taxon>
        <taxon>Magnoliopsida</taxon>
        <taxon>eudicotyledons</taxon>
        <taxon>Gunneridae</taxon>
        <taxon>Pentapetalae</taxon>
        <taxon>Caryophyllales</taxon>
        <taxon>Nepenthaceae</taxon>
        <taxon>Nepenthes</taxon>
    </lineage>
</organism>
<comment type="caution">
    <text evidence="1">The sequence shown here is derived from an EMBL/GenBank/DDBJ whole genome shotgun (WGS) entry which is preliminary data.</text>
</comment>
<dbReference type="Proteomes" id="UP001279734">
    <property type="component" value="Unassembled WGS sequence"/>
</dbReference>
<name>A0AAD3SUI4_NEPGR</name>
<evidence type="ECO:0000313" key="1">
    <source>
        <dbReference type="EMBL" id="GMH16954.1"/>
    </source>
</evidence>
<dbReference type="EMBL" id="BSYO01000017">
    <property type="protein sequence ID" value="GMH16954.1"/>
    <property type="molecule type" value="Genomic_DNA"/>
</dbReference>
<evidence type="ECO:0000313" key="2">
    <source>
        <dbReference type="Proteomes" id="UP001279734"/>
    </source>
</evidence>
<proteinExistence type="predicted"/>